<dbReference type="EMBL" id="BMKK01000011">
    <property type="protein sequence ID" value="GGD74995.1"/>
    <property type="molecule type" value="Genomic_DNA"/>
</dbReference>
<gene>
    <name evidence="3" type="primary">ydcG</name>
    <name evidence="3" type="ORF">GCM10011514_43770</name>
</gene>
<name>A0A916Z3Y2_9BACT</name>
<dbReference type="InterPro" id="IPR022996">
    <property type="entry name" value="UPF0310"/>
</dbReference>
<comment type="similarity">
    <text evidence="1">Belongs to the UPF0310 family.</text>
</comment>
<dbReference type="HAMAP" id="MF_00771">
    <property type="entry name" value="UPF0310"/>
    <property type="match status" value="1"/>
</dbReference>
<comment type="caution">
    <text evidence="3">The sequence shown here is derived from an EMBL/GenBank/DDBJ whole genome shotgun (WGS) entry which is preliminary data.</text>
</comment>
<organism evidence="3 4">
    <name type="scientific">Emticicia aquatilis</name>
    <dbReference type="NCBI Taxonomy" id="1537369"/>
    <lineage>
        <taxon>Bacteria</taxon>
        <taxon>Pseudomonadati</taxon>
        <taxon>Bacteroidota</taxon>
        <taxon>Cytophagia</taxon>
        <taxon>Cytophagales</taxon>
        <taxon>Leadbetterellaceae</taxon>
        <taxon>Emticicia</taxon>
    </lineage>
</organism>
<reference evidence="3" key="1">
    <citation type="journal article" date="2014" name="Int. J. Syst. Evol. Microbiol.">
        <title>Complete genome sequence of Corynebacterium casei LMG S-19264T (=DSM 44701T), isolated from a smear-ripened cheese.</title>
        <authorList>
            <consortium name="US DOE Joint Genome Institute (JGI-PGF)"/>
            <person name="Walter F."/>
            <person name="Albersmeier A."/>
            <person name="Kalinowski J."/>
            <person name="Ruckert C."/>
        </authorList>
    </citation>
    <scope>NUCLEOTIDE SEQUENCE</scope>
    <source>
        <strain evidence="3">CGMCC 1.15958</strain>
    </source>
</reference>
<dbReference type="Proteomes" id="UP000609064">
    <property type="component" value="Unassembled WGS sequence"/>
</dbReference>
<keyword evidence="4" id="KW-1185">Reference proteome</keyword>
<dbReference type="InterPro" id="IPR015947">
    <property type="entry name" value="PUA-like_sf"/>
</dbReference>
<feature type="domain" description="EVE" evidence="2">
    <location>
        <begin position="2"/>
        <end position="133"/>
    </location>
</feature>
<accession>A0A916Z3Y2</accession>
<dbReference type="RefSeq" id="WP_229250833.1">
    <property type="nucleotide sequence ID" value="NZ_BMKK01000011.1"/>
</dbReference>
<evidence type="ECO:0000259" key="2">
    <source>
        <dbReference type="Pfam" id="PF01878"/>
    </source>
</evidence>
<dbReference type="Gene3D" id="3.10.590.10">
    <property type="entry name" value="ph1033 like domains"/>
    <property type="match status" value="1"/>
</dbReference>
<dbReference type="InterPro" id="IPR002740">
    <property type="entry name" value="EVE_domain"/>
</dbReference>
<dbReference type="Pfam" id="PF01878">
    <property type="entry name" value="EVE"/>
    <property type="match status" value="1"/>
</dbReference>
<dbReference type="CDD" id="cd21132">
    <property type="entry name" value="EVE-like"/>
    <property type="match status" value="1"/>
</dbReference>
<dbReference type="NCBIfam" id="NF002616">
    <property type="entry name" value="PRK02268.1-2"/>
    <property type="match status" value="1"/>
</dbReference>
<dbReference type="SUPFAM" id="SSF88697">
    <property type="entry name" value="PUA domain-like"/>
    <property type="match status" value="1"/>
</dbReference>
<sequence>MKYWIAVVSKEHTLRGVSGGFMQVCHGKEAPLKLMKPNDWLIVYSPKLSMEGDTKCQSFTAIGQAEDENVYQYQMTESFHPFRKNIKFYNCQETSILPLINDLEFIQDKQKWGFPFRFGFLEIKEKDFNLIISRMQPDERD</sequence>
<evidence type="ECO:0000313" key="4">
    <source>
        <dbReference type="Proteomes" id="UP000609064"/>
    </source>
</evidence>
<evidence type="ECO:0000313" key="3">
    <source>
        <dbReference type="EMBL" id="GGD74995.1"/>
    </source>
</evidence>
<reference evidence="3" key="2">
    <citation type="submission" date="2020-09" db="EMBL/GenBank/DDBJ databases">
        <authorList>
            <person name="Sun Q."/>
            <person name="Zhou Y."/>
        </authorList>
    </citation>
    <scope>NUCLEOTIDE SEQUENCE</scope>
    <source>
        <strain evidence="3">CGMCC 1.15958</strain>
    </source>
</reference>
<protein>
    <recommendedName>
        <fullName evidence="1">UPF0310 protein GCM10011514_43770</fullName>
    </recommendedName>
</protein>
<dbReference type="AlphaFoldDB" id="A0A916Z3Y2"/>
<evidence type="ECO:0000256" key="1">
    <source>
        <dbReference type="HAMAP-Rule" id="MF_00771"/>
    </source>
</evidence>
<proteinExistence type="inferred from homology"/>